<dbReference type="GO" id="GO:0003755">
    <property type="term" value="F:peptidyl-prolyl cis-trans isomerase activity"/>
    <property type="evidence" value="ECO:0007669"/>
    <property type="project" value="UniProtKB-KW"/>
</dbReference>
<evidence type="ECO:0000259" key="2">
    <source>
        <dbReference type="PROSITE" id="PS50198"/>
    </source>
</evidence>
<dbReference type="InterPro" id="IPR000297">
    <property type="entry name" value="PPIase_PpiC"/>
</dbReference>
<reference evidence="3 4" key="1">
    <citation type="journal article" date="2019" name="Nat. Microbiol.">
        <title>Mediterranean grassland soil C-N compound turnover is dependent on rainfall and depth, and is mediated by genomically divergent microorganisms.</title>
        <authorList>
            <person name="Diamond S."/>
            <person name="Andeer P.F."/>
            <person name="Li Z."/>
            <person name="Crits-Christoph A."/>
            <person name="Burstein D."/>
            <person name="Anantharaman K."/>
            <person name="Lane K.R."/>
            <person name="Thomas B.C."/>
            <person name="Pan C."/>
            <person name="Northen T.R."/>
            <person name="Banfield J.F."/>
        </authorList>
    </citation>
    <scope>NUCLEOTIDE SEQUENCE [LARGE SCALE GENOMIC DNA]</scope>
    <source>
        <strain evidence="3">WS_11</strain>
    </source>
</reference>
<dbReference type="InterPro" id="IPR050245">
    <property type="entry name" value="PrsA_foldase"/>
</dbReference>
<name>A0A538UA76_UNCEI</name>
<evidence type="ECO:0000313" key="4">
    <source>
        <dbReference type="Proteomes" id="UP000319771"/>
    </source>
</evidence>
<keyword evidence="1" id="KW-0697">Rotamase</keyword>
<dbReference type="PROSITE" id="PS50198">
    <property type="entry name" value="PPIC_PPIASE_2"/>
    <property type="match status" value="1"/>
</dbReference>
<protein>
    <recommendedName>
        <fullName evidence="2">PpiC domain-containing protein</fullName>
    </recommendedName>
</protein>
<proteinExistence type="predicted"/>
<gene>
    <name evidence="3" type="ORF">E6K81_06280</name>
</gene>
<dbReference type="AlphaFoldDB" id="A0A538UA76"/>
<dbReference type="PANTHER" id="PTHR47245:SF2">
    <property type="entry name" value="PEPTIDYL-PROLYL CIS-TRANS ISOMERASE HP_0175-RELATED"/>
    <property type="match status" value="1"/>
</dbReference>
<evidence type="ECO:0000256" key="1">
    <source>
        <dbReference type="PROSITE-ProRule" id="PRU00278"/>
    </source>
</evidence>
<dbReference type="InterPro" id="IPR027304">
    <property type="entry name" value="Trigger_fact/SurA_dom_sf"/>
</dbReference>
<dbReference type="Proteomes" id="UP000319771">
    <property type="component" value="Unassembled WGS sequence"/>
</dbReference>
<feature type="domain" description="PpiC" evidence="2">
    <location>
        <begin position="102"/>
        <end position="191"/>
    </location>
</feature>
<comment type="caution">
    <text evidence="3">The sequence shown here is derived from an EMBL/GenBank/DDBJ whole genome shotgun (WGS) entry which is preliminary data.</text>
</comment>
<organism evidence="3 4">
    <name type="scientific">Eiseniibacteriota bacterium</name>
    <dbReference type="NCBI Taxonomy" id="2212470"/>
    <lineage>
        <taxon>Bacteria</taxon>
        <taxon>Candidatus Eiseniibacteriota</taxon>
    </lineage>
</organism>
<dbReference type="SUPFAM" id="SSF54534">
    <property type="entry name" value="FKBP-like"/>
    <property type="match status" value="1"/>
</dbReference>
<keyword evidence="1" id="KW-0413">Isomerase</keyword>
<sequence length="442" mass="49306">MLARVGNRTITAGEFLDYARTAGGRYPWLPDSAKRMLLQDIIRRDLMLEEAEQRGLMKPAAVQALRSGAEDELLVGAMSDALAPRDIPVSAAEIDSSYRWRKTEYKLQVIYAPEPRTADAARSRLLAGEPFDQLALRFNVTGMVPANGELGWVPGGAMPEPLDTRMRESRIGEIIGPLRVGSDSWFIARVQERRPAAQPPPLPAIREQLIEQIRDRKRRAIIQRAIESLTSEYGLKLEPGGAQALFMRANRAAGDSSGIETPADAQTVLARYEAVNRPATYTLADALADLQGPAERPNFSSVPALERWIESRVVRRLLLIEAKRRHLHEDPAVARGIEDRVEGAVLQSLYDTEIASQIQVTEADMRAEYQRRVGGMNPRPFEAMPPELREQLRSLTLETKRDERLKQFTSALRSKYPVAVNEALLRRLEWPAAQLAPGAPQG</sequence>
<dbReference type="SUPFAM" id="SSF109998">
    <property type="entry name" value="Triger factor/SurA peptide-binding domain-like"/>
    <property type="match status" value="1"/>
</dbReference>
<dbReference type="Gene3D" id="3.10.50.40">
    <property type="match status" value="1"/>
</dbReference>
<dbReference type="EMBL" id="VBPB01000091">
    <property type="protein sequence ID" value="TMQ72813.1"/>
    <property type="molecule type" value="Genomic_DNA"/>
</dbReference>
<accession>A0A538UA76</accession>
<dbReference type="PANTHER" id="PTHR47245">
    <property type="entry name" value="PEPTIDYLPROLYL ISOMERASE"/>
    <property type="match status" value="1"/>
</dbReference>
<evidence type="ECO:0000313" key="3">
    <source>
        <dbReference type="EMBL" id="TMQ72813.1"/>
    </source>
</evidence>
<dbReference type="InterPro" id="IPR046357">
    <property type="entry name" value="PPIase_dom_sf"/>
</dbReference>